<dbReference type="AlphaFoldDB" id="A0A399FWV9"/>
<dbReference type="RefSeq" id="WP_119268176.1">
    <property type="nucleotide sequence ID" value="NZ_CP063196.1"/>
</dbReference>
<dbReference type="Pfam" id="PF14390">
    <property type="entry name" value="DUF4420"/>
    <property type="match status" value="1"/>
</dbReference>
<reference evidence="1" key="1">
    <citation type="submission" date="2020-10" db="EMBL/GenBank/DDBJ databases">
        <title>De novo genome project of the cellulose decomposer Thermobifida halotolerans type strain.</title>
        <authorList>
            <person name="Nagy I."/>
            <person name="Horvath B."/>
            <person name="Kukolya J."/>
            <person name="Nagy I."/>
            <person name="Orsini M."/>
        </authorList>
    </citation>
    <scope>NUCLEOTIDE SEQUENCE</scope>
    <source>
        <strain evidence="1">DSM 44931</strain>
    </source>
</reference>
<proteinExistence type="predicted"/>
<organism evidence="1 2">
    <name type="scientific">Thermobifida halotolerans</name>
    <dbReference type="NCBI Taxonomy" id="483545"/>
    <lineage>
        <taxon>Bacteria</taxon>
        <taxon>Bacillati</taxon>
        <taxon>Actinomycetota</taxon>
        <taxon>Actinomycetes</taxon>
        <taxon>Streptosporangiales</taxon>
        <taxon>Nocardiopsidaceae</taxon>
        <taxon>Thermobifida</taxon>
    </lineage>
</organism>
<protein>
    <submittedName>
        <fullName evidence="1">PD-(D/E)XK motif protein</fullName>
    </submittedName>
</protein>
<dbReference type="Proteomes" id="UP000265719">
    <property type="component" value="Chromosome"/>
</dbReference>
<dbReference type="InterPro" id="IPR025534">
    <property type="entry name" value="DUF4420"/>
</dbReference>
<evidence type="ECO:0000313" key="1">
    <source>
        <dbReference type="EMBL" id="UOE18853.1"/>
    </source>
</evidence>
<sequence>MASATPEQLEASFREAEANGCVGPGAIRRRLIPDSELDVFTEVRFPSREWVLLVGSDERTEDQDIILTTGLTCRTKNGSVEVIAESGTDRLLFCTLLADIVKQLETSTRTPVSALAHRIRAWRRMLGRGLHTGLTPEQRLGLYGELVVLREVLLPTLGEAAVRAWVGPSGGAKDFVLPPVAIEVKTVSSREPERCRISHERQLDSTGLTDLFLVHQVVGTSSDGVLLEELVDDLRCAPEVRAELPHFENCLLQAGWLDVHRSQYAGDRYALVRRRCFSVTDTFPRVTPADLPPAVSGVSYLVSLAVCGSHQVDEETVRAVVARTNQAKE</sequence>
<name>A0A399FWV9_9ACTN</name>
<evidence type="ECO:0000313" key="2">
    <source>
        <dbReference type="Proteomes" id="UP000265719"/>
    </source>
</evidence>
<dbReference type="EMBL" id="CP063196">
    <property type="protein sequence ID" value="UOE18853.1"/>
    <property type="molecule type" value="Genomic_DNA"/>
</dbReference>
<keyword evidence="2" id="KW-1185">Reference proteome</keyword>
<dbReference type="KEGG" id="thao:NI17_019085"/>
<accession>A0A399FWV9</accession>
<gene>
    <name evidence="1" type="ORF">NI17_019085</name>
</gene>
<dbReference type="OrthoDB" id="4854145at2"/>